<keyword evidence="1" id="KW-0862">Zinc</keyword>
<dbReference type="InterPro" id="IPR001841">
    <property type="entry name" value="Znf_RING"/>
</dbReference>
<dbReference type="PROSITE" id="PS50089">
    <property type="entry name" value="ZF_RING_2"/>
    <property type="match status" value="1"/>
</dbReference>
<accession>A0A438NB21</accession>
<keyword evidence="1" id="KW-0863">Zinc-finger</keyword>
<keyword evidence="3" id="KW-0472">Membrane</keyword>
<dbReference type="GO" id="GO:0005737">
    <property type="term" value="C:cytoplasm"/>
    <property type="evidence" value="ECO:0007669"/>
    <property type="project" value="TreeGrafter"/>
</dbReference>
<protein>
    <recommendedName>
        <fullName evidence="4">RING-type domain-containing protein</fullName>
    </recommendedName>
</protein>
<dbReference type="EMBL" id="NAJM01000010">
    <property type="protein sequence ID" value="RVX72963.1"/>
    <property type="molecule type" value="Genomic_DNA"/>
</dbReference>
<dbReference type="InterPro" id="IPR013083">
    <property type="entry name" value="Znf_RING/FYVE/PHD"/>
</dbReference>
<proteinExistence type="predicted"/>
<reference evidence="5 6" key="1">
    <citation type="submission" date="2017-03" db="EMBL/GenBank/DDBJ databases">
        <title>Genomes of endolithic fungi from Antarctica.</title>
        <authorList>
            <person name="Coleine C."/>
            <person name="Masonjones S."/>
            <person name="Stajich J.E."/>
        </authorList>
    </citation>
    <scope>NUCLEOTIDE SEQUENCE [LARGE SCALE GENOMIC DNA]</scope>
    <source>
        <strain evidence="5 6">CCFEE 6314</strain>
    </source>
</reference>
<dbReference type="Pfam" id="PF13639">
    <property type="entry name" value="zf-RING_2"/>
    <property type="match status" value="1"/>
</dbReference>
<dbReference type="GO" id="GO:0061630">
    <property type="term" value="F:ubiquitin protein ligase activity"/>
    <property type="evidence" value="ECO:0007669"/>
    <property type="project" value="TreeGrafter"/>
</dbReference>
<feature type="region of interest" description="Disordered" evidence="2">
    <location>
        <begin position="102"/>
        <end position="132"/>
    </location>
</feature>
<feature type="domain" description="RING-type" evidence="4">
    <location>
        <begin position="161"/>
        <end position="203"/>
    </location>
</feature>
<dbReference type="VEuPathDB" id="FungiDB:PV10_09217"/>
<dbReference type="Proteomes" id="UP000288859">
    <property type="component" value="Unassembled WGS sequence"/>
</dbReference>
<dbReference type="SUPFAM" id="SSF57850">
    <property type="entry name" value="RING/U-box"/>
    <property type="match status" value="1"/>
</dbReference>
<name>A0A438NB21_EXOME</name>
<keyword evidence="3" id="KW-1133">Transmembrane helix</keyword>
<organism evidence="5 6">
    <name type="scientific">Exophiala mesophila</name>
    <name type="common">Black yeast-like fungus</name>
    <dbReference type="NCBI Taxonomy" id="212818"/>
    <lineage>
        <taxon>Eukaryota</taxon>
        <taxon>Fungi</taxon>
        <taxon>Dikarya</taxon>
        <taxon>Ascomycota</taxon>
        <taxon>Pezizomycotina</taxon>
        <taxon>Eurotiomycetes</taxon>
        <taxon>Chaetothyriomycetidae</taxon>
        <taxon>Chaetothyriales</taxon>
        <taxon>Herpotrichiellaceae</taxon>
        <taxon>Exophiala</taxon>
    </lineage>
</organism>
<keyword evidence="1" id="KW-0479">Metal-binding</keyword>
<evidence type="ECO:0000313" key="5">
    <source>
        <dbReference type="EMBL" id="RVX72963.1"/>
    </source>
</evidence>
<dbReference type="OrthoDB" id="8062037at2759"/>
<sequence>MNPAATELLGSPPVARLIGHLLVGRSDDPNPSADVVKIILFSITGAIIAFFFTLVALGSLRVYRHPERYLPPQVTTQPTFSRAKGITLAILHTMPIVNFAQHGESSNRNQDRDRDVELPQSSTEVDDQQSKPFDTIVQPGYASSQDARIETTVFAKDDKICALCMDTFSVGQKVRLLRCDHYFHPDCIDPWLLNMSSTCPLCRIDLDHTSPSETKPEPI</sequence>
<dbReference type="Gene3D" id="3.30.40.10">
    <property type="entry name" value="Zinc/RING finger domain, C3HC4 (zinc finger)"/>
    <property type="match status" value="1"/>
</dbReference>
<evidence type="ECO:0000256" key="3">
    <source>
        <dbReference type="SAM" id="Phobius"/>
    </source>
</evidence>
<dbReference type="AlphaFoldDB" id="A0A438NB21"/>
<dbReference type="SMART" id="SM00184">
    <property type="entry name" value="RING"/>
    <property type="match status" value="1"/>
</dbReference>
<dbReference type="InterPro" id="IPR051826">
    <property type="entry name" value="E3_ubiquitin-ligase_domain"/>
</dbReference>
<dbReference type="GO" id="GO:0006511">
    <property type="term" value="P:ubiquitin-dependent protein catabolic process"/>
    <property type="evidence" value="ECO:0007669"/>
    <property type="project" value="TreeGrafter"/>
</dbReference>
<comment type="caution">
    <text evidence="5">The sequence shown here is derived from an EMBL/GenBank/DDBJ whole genome shotgun (WGS) entry which is preliminary data.</text>
</comment>
<evidence type="ECO:0000313" key="6">
    <source>
        <dbReference type="Proteomes" id="UP000288859"/>
    </source>
</evidence>
<dbReference type="PANTHER" id="PTHR22765">
    <property type="entry name" value="RING FINGER AND PROTEASE ASSOCIATED DOMAIN-CONTAINING"/>
    <property type="match status" value="1"/>
</dbReference>
<feature type="transmembrane region" description="Helical" evidence="3">
    <location>
        <begin position="38"/>
        <end position="60"/>
    </location>
</feature>
<dbReference type="CDD" id="cd16454">
    <property type="entry name" value="RING-H2_PA-TM-RING"/>
    <property type="match status" value="1"/>
</dbReference>
<evidence type="ECO:0000256" key="1">
    <source>
        <dbReference type="PROSITE-ProRule" id="PRU00175"/>
    </source>
</evidence>
<dbReference type="GO" id="GO:0008270">
    <property type="term" value="F:zinc ion binding"/>
    <property type="evidence" value="ECO:0007669"/>
    <property type="project" value="UniProtKB-KW"/>
</dbReference>
<gene>
    <name evidence="5" type="ORF">B0A52_03316</name>
</gene>
<keyword evidence="3" id="KW-0812">Transmembrane</keyword>
<evidence type="ECO:0000256" key="2">
    <source>
        <dbReference type="SAM" id="MobiDB-lite"/>
    </source>
</evidence>
<evidence type="ECO:0000259" key="4">
    <source>
        <dbReference type="PROSITE" id="PS50089"/>
    </source>
</evidence>
<dbReference type="PANTHER" id="PTHR22765:SF416">
    <property type="entry name" value="E3 UBIQUITIN-PROTEIN LIGASE GODZILLA"/>
    <property type="match status" value="1"/>
</dbReference>